<organism evidence="1 2">
    <name type="scientific">Thelephora ganbajun</name>
    <name type="common">Ganba fungus</name>
    <dbReference type="NCBI Taxonomy" id="370292"/>
    <lineage>
        <taxon>Eukaryota</taxon>
        <taxon>Fungi</taxon>
        <taxon>Dikarya</taxon>
        <taxon>Basidiomycota</taxon>
        <taxon>Agaricomycotina</taxon>
        <taxon>Agaricomycetes</taxon>
        <taxon>Thelephorales</taxon>
        <taxon>Thelephoraceae</taxon>
        <taxon>Thelephora</taxon>
    </lineage>
</organism>
<evidence type="ECO:0000313" key="1">
    <source>
        <dbReference type="EMBL" id="KAF9653366.1"/>
    </source>
</evidence>
<keyword evidence="2" id="KW-1185">Reference proteome</keyword>
<comment type="caution">
    <text evidence="1">The sequence shown here is derived from an EMBL/GenBank/DDBJ whole genome shotgun (WGS) entry which is preliminary data.</text>
</comment>
<reference evidence="1" key="1">
    <citation type="submission" date="2019-10" db="EMBL/GenBank/DDBJ databases">
        <authorList>
            <consortium name="DOE Joint Genome Institute"/>
            <person name="Kuo A."/>
            <person name="Miyauchi S."/>
            <person name="Kiss E."/>
            <person name="Drula E."/>
            <person name="Kohler A."/>
            <person name="Sanchez-Garcia M."/>
            <person name="Andreopoulos B."/>
            <person name="Barry K.W."/>
            <person name="Bonito G."/>
            <person name="Buee M."/>
            <person name="Carver A."/>
            <person name="Chen C."/>
            <person name="Cichocki N."/>
            <person name="Clum A."/>
            <person name="Culley D."/>
            <person name="Crous P.W."/>
            <person name="Fauchery L."/>
            <person name="Girlanda M."/>
            <person name="Hayes R."/>
            <person name="Keri Z."/>
            <person name="Labutti K."/>
            <person name="Lipzen A."/>
            <person name="Lombard V."/>
            <person name="Magnuson J."/>
            <person name="Maillard F."/>
            <person name="Morin E."/>
            <person name="Murat C."/>
            <person name="Nolan M."/>
            <person name="Ohm R."/>
            <person name="Pangilinan J."/>
            <person name="Pereira M."/>
            <person name="Perotto S."/>
            <person name="Peter M."/>
            <person name="Riley R."/>
            <person name="Sitrit Y."/>
            <person name="Stielow B."/>
            <person name="Szollosi G."/>
            <person name="Zifcakova L."/>
            <person name="Stursova M."/>
            <person name="Spatafora J.W."/>
            <person name="Tedersoo L."/>
            <person name="Vaario L.-M."/>
            <person name="Yamada A."/>
            <person name="Yan M."/>
            <person name="Wang P."/>
            <person name="Xu J."/>
            <person name="Bruns T."/>
            <person name="Baldrian P."/>
            <person name="Vilgalys R."/>
            <person name="Henrissat B."/>
            <person name="Grigoriev I.V."/>
            <person name="Hibbett D."/>
            <person name="Nagy L.G."/>
            <person name="Martin F.M."/>
        </authorList>
    </citation>
    <scope>NUCLEOTIDE SEQUENCE</scope>
    <source>
        <strain evidence="1">P2</strain>
    </source>
</reference>
<name>A0ACB6ZVA4_THEGA</name>
<evidence type="ECO:0000313" key="2">
    <source>
        <dbReference type="Proteomes" id="UP000886501"/>
    </source>
</evidence>
<accession>A0ACB6ZVA4</accession>
<feature type="non-terminal residue" evidence="1">
    <location>
        <position position="1"/>
    </location>
</feature>
<proteinExistence type="predicted"/>
<dbReference type="EMBL" id="MU117964">
    <property type="protein sequence ID" value="KAF9653366.1"/>
    <property type="molecule type" value="Genomic_DNA"/>
</dbReference>
<reference evidence="1" key="2">
    <citation type="journal article" date="2020" name="Nat. Commun.">
        <title>Large-scale genome sequencing of mycorrhizal fungi provides insights into the early evolution of symbiotic traits.</title>
        <authorList>
            <person name="Miyauchi S."/>
            <person name="Kiss E."/>
            <person name="Kuo A."/>
            <person name="Drula E."/>
            <person name="Kohler A."/>
            <person name="Sanchez-Garcia M."/>
            <person name="Morin E."/>
            <person name="Andreopoulos B."/>
            <person name="Barry K.W."/>
            <person name="Bonito G."/>
            <person name="Buee M."/>
            <person name="Carver A."/>
            <person name="Chen C."/>
            <person name="Cichocki N."/>
            <person name="Clum A."/>
            <person name="Culley D."/>
            <person name="Crous P.W."/>
            <person name="Fauchery L."/>
            <person name="Girlanda M."/>
            <person name="Hayes R.D."/>
            <person name="Keri Z."/>
            <person name="LaButti K."/>
            <person name="Lipzen A."/>
            <person name="Lombard V."/>
            <person name="Magnuson J."/>
            <person name="Maillard F."/>
            <person name="Murat C."/>
            <person name="Nolan M."/>
            <person name="Ohm R.A."/>
            <person name="Pangilinan J."/>
            <person name="Pereira M.F."/>
            <person name="Perotto S."/>
            <person name="Peter M."/>
            <person name="Pfister S."/>
            <person name="Riley R."/>
            <person name="Sitrit Y."/>
            <person name="Stielow J.B."/>
            <person name="Szollosi G."/>
            <person name="Zifcakova L."/>
            <person name="Stursova M."/>
            <person name="Spatafora J.W."/>
            <person name="Tedersoo L."/>
            <person name="Vaario L.M."/>
            <person name="Yamada A."/>
            <person name="Yan M."/>
            <person name="Wang P."/>
            <person name="Xu J."/>
            <person name="Bruns T."/>
            <person name="Baldrian P."/>
            <person name="Vilgalys R."/>
            <person name="Dunand C."/>
            <person name="Henrissat B."/>
            <person name="Grigoriev I.V."/>
            <person name="Hibbett D."/>
            <person name="Nagy L.G."/>
            <person name="Martin F.M."/>
        </authorList>
    </citation>
    <scope>NUCLEOTIDE SEQUENCE</scope>
    <source>
        <strain evidence="1">P2</strain>
    </source>
</reference>
<sequence>HTNGHSTTKGTSLEPCHHGFGTRAIHVGSESNQEPAAIVPSICPATTHKQGGIGNHRGSVYSRSGNPNRSVLDSTLAAIEGGAHSPVFASGTATTAMVGYAAEGIEFGRTNRVVRVIVETSTS</sequence>
<protein>
    <submittedName>
        <fullName evidence="1">Uncharacterized protein</fullName>
    </submittedName>
</protein>
<gene>
    <name evidence="1" type="ORF">BDM02DRAFT_3087589</name>
</gene>
<dbReference type="Proteomes" id="UP000886501">
    <property type="component" value="Unassembled WGS sequence"/>
</dbReference>